<dbReference type="Proteomes" id="UP000318336">
    <property type="component" value="Unassembled WGS sequence"/>
</dbReference>
<evidence type="ECO:0000256" key="5">
    <source>
        <dbReference type="SAM" id="Phobius"/>
    </source>
</evidence>
<comment type="caution">
    <text evidence="6">The sequence shown here is derived from an EMBL/GenBank/DDBJ whole genome shotgun (WGS) entry which is preliminary data.</text>
</comment>
<proteinExistence type="predicted"/>
<dbReference type="EMBL" id="VFOK01000001">
    <property type="protein sequence ID" value="TQL34741.1"/>
    <property type="molecule type" value="Genomic_DNA"/>
</dbReference>
<dbReference type="AlphaFoldDB" id="A0A542XFZ3"/>
<accession>A0A542XFZ3</accession>
<evidence type="ECO:0000256" key="4">
    <source>
        <dbReference type="ARBA" id="ARBA00023136"/>
    </source>
</evidence>
<dbReference type="Pfam" id="PF00654">
    <property type="entry name" value="Voltage_CLC"/>
    <property type="match status" value="1"/>
</dbReference>
<feature type="transmembrane region" description="Helical" evidence="5">
    <location>
        <begin position="326"/>
        <end position="346"/>
    </location>
</feature>
<evidence type="ECO:0000313" key="6">
    <source>
        <dbReference type="EMBL" id="TQL34741.1"/>
    </source>
</evidence>
<dbReference type="GO" id="GO:0016020">
    <property type="term" value="C:membrane"/>
    <property type="evidence" value="ECO:0007669"/>
    <property type="project" value="UniProtKB-SubCell"/>
</dbReference>
<feature type="transmembrane region" description="Helical" evidence="5">
    <location>
        <begin position="98"/>
        <end position="116"/>
    </location>
</feature>
<feature type="transmembrane region" description="Helical" evidence="5">
    <location>
        <begin position="58"/>
        <end position="78"/>
    </location>
</feature>
<feature type="transmembrane region" description="Helical" evidence="5">
    <location>
        <begin position="366"/>
        <end position="395"/>
    </location>
</feature>
<dbReference type="PANTHER" id="PTHR43427">
    <property type="entry name" value="CHLORIDE CHANNEL PROTEIN CLC-E"/>
    <property type="match status" value="1"/>
</dbReference>
<dbReference type="InterPro" id="IPR001807">
    <property type="entry name" value="ClC"/>
</dbReference>
<dbReference type="SUPFAM" id="SSF81340">
    <property type="entry name" value="Clc chloride channel"/>
    <property type="match status" value="1"/>
</dbReference>
<sequence>MTSVPDGSAVDTDAPSPSLRLVTIAVVFGALAGVVAGLTYLLTGLLSDLVWSVSDARWYVFVAILVGGTLLAVLRPSLDASTIDLQIAESADPRAVRWRRTAVLAAAAIVAVGFGGAIGPEAGLLAVVAELSALVSHAIARNHAEEQLIGRSGSAAALAGLYGSPPGAAAYDDDALSPPKALPFLAAIAGFATFLATVRALGHGGVDLGLPAYDLDTALDLLRAVLPAALAAVVAYAYLHARPQVAAALGRVGTPRAQTLVGTLVFAALATAWPLVRFSGHEEFVDVVELADESAWFALAALALAKLLATAICVSSGWLGGEFFPLMFAGAAAGAAALALVPGLEVTAAMASGVGAATAIGLRKPLAALLISALLLGGLGLAPLMIGVAVAVAALRAFPLPEGMRAGAH</sequence>
<feature type="transmembrane region" description="Helical" evidence="5">
    <location>
        <begin position="296"/>
        <end position="319"/>
    </location>
</feature>
<evidence type="ECO:0000256" key="3">
    <source>
        <dbReference type="ARBA" id="ARBA00022989"/>
    </source>
</evidence>
<gene>
    <name evidence="6" type="ORF">FB554_2920</name>
</gene>
<evidence type="ECO:0000313" key="7">
    <source>
        <dbReference type="Proteomes" id="UP000318336"/>
    </source>
</evidence>
<keyword evidence="3 5" id="KW-1133">Transmembrane helix</keyword>
<dbReference type="RefSeq" id="WP_142007102.1">
    <property type="nucleotide sequence ID" value="NZ_CAJTBP010000001.1"/>
</dbReference>
<dbReference type="OrthoDB" id="2729535at2"/>
<feature type="transmembrane region" description="Helical" evidence="5">
    <location>
        <begin position="21"/>
        <end position="46"/>
    </location>
</feature>
<organism evidence="6 7">
    <name type="scientific">Barrientosiimonas humi</name>
    <dbReference type="NCBI Taxonomy" id="999931"/>
    <lineage>
        <taxon>Bacteria</taxon>
        <taxon>Bacillati</taxon>
        <taxon>Actinomycetota</taxon>
        <taxon>Actinomycetes</taxon>
        <taxon>Micrococcales</taxon>
        <taxon>Dermacoccaceae</taxon>
        <taxon>Barrientosiimonas</taxon>
    </lineage>
</organism>
<evidence type="ECO:0000256" key="1">
    <source>
        <dbReference type="ARBA" id="ARBA00004141"/>
    </source>
</evidence>
<keyword evidence="7" id="KW-1185">Reference proteome</keyword>
<dbReference type="InterPro" id="IPR050368">
    <property type="entry name" value="ClC-type_chloride_channel"/>
</dbReference>
<name>A0A542XFZ3_9MICO</name>
<dbReference type="GO" id="GO:0015108">
    <property type="term" value="F:chloride transmembrane transporter activity"/>
    <property type="evidence" value="ECO:0007669"/>
    <property type="project" value="InterPro"/>
</dbReference>
<feature type="transmembrane region" description="Helical" evidence="5">
    <location>
        <begin position="221"/>
        <end position="239"/>
    </location>
</feature>
<keyword evidence="2 5" id="KW-0812">Transmembrane</keyword>
<keyword evidence="4 5" id="KW-0472">Membrane</keyword>
<feature type="transmembrane region" description="Helical" evidence="5">
    <location>
        <begin position="181"/>
        <end position="201"/>
    </location>
</feature>
<dbReference type="Gene3D" id="1.10.3080.10">
    <property type="entry name" value="Clc chloride channel"/>
    <property type="match status" value="1"/>
</dbReference>
<evidence type="ECO:0000256" key="2">
    <source>
        <dbReference type="ARBA" id="ARBA00022692"/>
    </source>
</evidence>
<feature type="transmembrane region" description="Helical" evidence="5">
    <location>
        <begin position="122"/>
        <end position="140"/>
    </location>
</feature>
<comment type="subcellular location">
    <subcellularLocation>
        <location evidence="1">Membrane</location>
        <topology evidence="1">Multi-pass membrane protein</topology>
    </subcellularLocation>
</comment>
<reference evidence="6 7" key="1">
    <citation type="submission" date="2019-06" db="EMBL/GenBank/DDBJ databases">
        <title>Sequencing the genomes of 1000 actinobacteria strains.</title>
        <authorList>
            <person name="Klenk H.-P."/>
        </authorList>
    </citation>
    <scope>NUCLEOTIDE SEQUENCE [LARGE SCALE GENOMIC DNA]</scope>
    <source>
        <strain evidence="6 7">DSM 24617</strain>
    </source>
</reference>
<feature type="transmembrane region" description="Helical" evidence="5">
    <location>
        <begin position="259"/>
        <end position="276"/>
    </location>
</feature>
<protein>
    <submittedName>
        <fullName evidence="6">H+/Cl-antiporter ClcA</fullName>
    </submittedName>
</protein>
<dbReference type="InterPro" id="IPR014743">
    <property type="entry name" value="Cl-channel_core"/>
</dbReference>